<keyword evidence="3" id="KW-0645">Protease</keyword>
<evidence type="ECO:0000256" key="1">
    <source>
        <dbReference type="ARBA" id="ARBA00001947"/>
    </source>
</evidence>
<evidence type="ECO:0000256" key="7">
    <source>
        <dbReference type="ARBA" id="ARBA00023049"/>
    </source>
</evidence>
<dbReference type="InterPro" id="IPR007340">
    <property type="entry name" value="LysM_Opacity-associatedA"/>
</dbReference>
<comment type="caution">
    <text evidence="9">The sequence shown here is derived from an EMBL/GenBank/DDBJ whole genome shotgun (WGS) entry which is preliminary data.</text>
</comment>
<evidence type="ECO:0000256" key="3">
    <source>
        <dbReference type="ARBA" id="ARBA00022670"/>
    </source>
</evidence>
<dbReference type="PANTHER" id="PTHR21666">
    <property type="entry name" value="PEPTIDASE-RELATED"/>
    <property type="match status" value="1"/>
</dbReference>
<evidence type="ECO:0000313" key="10">
    <source>
        <dbReference type="Proteomes" id="UP001359886"/>
    </source>
</evidence>
<dbReference type="GO" id="GO:0042834">
    <property type="term" value="F:peptidoglycan binding"/>
    <property type="evidence" value="ECO:0007669"/>
    <property type="project" value="InterPro"/>
</dbReference>
<dbReference type="PANTHER" id="PTHR21666:SF288">
    <property type="entry name" value="CELL DIVISION PROTEIN YTFB"/>
    <property type="match status" value="1"/>
</dbReference>
<dbReference type="GO" id="GO:0046872">
    <property type="term" value="F:metal ion binding"/>
    <property type="evidence" value="ECO:0007669"/>
    <property type="project" value="UniProtKB-KW"/>
</dbReference>
<dbReference type="InterPro" id="IPR016047">
    <property type="entry name" value="M23ase_b-sheet_dom"/>
</dbReference>
<comment type="subcellular location">
    <subcellularLocation>
        <location evidence="2">Cell envelope</location>
    </subcellularLocation>
</comment>
<comment type="cofactor">
    <cofactor evidence="1">
        <name>Zn(2+)</name>
        <dbReference type="ChEBI" id="CHEBI:29105"/>
    </cofactor>
</comment>
<protein>
    <submittedName>
        <fullName evidence="9">Peptidoglycan DD-metalloendopeptidase family protein</fullName>
    </submittedName>
</protein>
<dbReference type="GO" id="GO:0004222">
    <property type="term" value="F:metalloendopeptidase activity"/>
    <property type="evidence" value="ECO:0007669"/>
    <property type="project" value="TreeGrafter"/>
</dbReference>
<keyword evidence="6" id="KW-0862">Zinc</keyword>
<dbReference type="SUPFAM" id="SSF51261">
    <property type="entry name" value="Duplicated hybrid motif"/>
    <property type="match status" value="1"/>
</dbReference>
<dbReference type="InterPro" id="IPR011055">
    <property type="entry name" value="Dup_hybrid_motif"/>
</dbReference>
<dbReference type="FunFam" id="2.70.70.10:FF:000002">
    <property type="entry name" value="Murein DD-endopeptidase MepM"/>
    <property type="match status" value="1"/>
</dbReference>
<dbReference type="CDD" id="cd12797">
    <property type="entry name" value="M23_peptidase"/>
    <property type="match status" value="1"/>
</dbReference>
<evidence type="ECO:0000313" key="9">
    <source>
        <dbReference type="EMBL" id="MEJ8566978.1"/>
    </source>
</evidence>
<reference evidence="9 10" key="1">
    <citation type="submission" date="2024-02" db="EMBL/GenBank/DDBJ databases">
        <title>A novel Wenzhouxiangellaceae bacterium, isolated from coastal sediments.</title>
        <authorList>
            <person name="Du Z.-J."/>
            <person name="Ye Y.-Q."/>
            <person name="Zhang X.-Y."/>
        </authorList>
    </citation>
    <scope>NUCLEOTIDE SEQUENCE [LARGE SCALE GENOMIC DNA]</scope>
    <source>
        <strain evidence="9 10">CH-27</strain>
    </source>
</reference>
<dbReference type="Gene3D" id="3.10.450.350">
    <property type="match status" value="2"/>
</dbReference>
<dbReference type="PROSITE" id="PS51782">
    <property type="entry name" value="LYSM"/>
    <property type="match status" value="1"/>
</dbReference>
<dbReference type="Pfam" id="PF01551">
    <property type="entry name" value="Peptidase_M23"/>
    <property type="match status" value="1"/>
</dbReference>
<dbReference type="Gene3D" id="2.70.70.10">
    <property type="entry name" value="Glucose Permease (Domain IIA)"/>
    <property type="match status" value="1"/>
</dbReference>
<proteinExistence type="predicted"/>
<evidence type="ECO:0000256" key="6">
    <source>
        <dbReference type="ARBA" id="ARBA00022833"/>
    </source>
</evidence>
<evidence type="ECO:0000259" key="8">
    <source>
        <dbReference type="PROSITE" id="PS51782"/>
    </source>
</evidence>
<dbReference type="EMBL" id="JAZHOG010000003">
    <property type="protein sequence ID" value="MEJ8566978.1"/>
    <property type="molecule type" value="Genomic_DNA"/>
</dbReference>
<evidence type="ECO:0000256" key="5">
    <source>
        <dbReference type="ARBA" id="ARBA00022801"/>
    </source>
</evidence>
<keyword evidence="4" id="KW-0479">Metal-binding</keyword>
<dbReference type="InterPro" id="IPR018392">
    <property type="entry name" value="LysM"/>
</dbReference>
<gene>
    <name evidence="9" type="ORF">V3330_05025</name>
</gene>
<feature type="domain" description="LysM" evidence="8">
    <location>
        <begin position="81"/>
        <end position="129"/>
    </location>
</feature>
<keyword evidence="7" id="KW-0482">Metalloprotease</keyword>
<name>A0AAW9RAN2_9GAMM</name>
<dbReference type="AlphaFoldDB" id="A0AAW9RAN2"/>
<keyword evidence="10" id="KW-1185">Reference proteome</keyword>
<dbReference type="InterPro" id="IPR050570">
    <property type="entry name" value="Cell_wall_metabolism_enzyme"/>
</dbReference>
<organism evidence="9 10">
    <name type="scientific">Elongatibacter sediminis</name>
    <dbReference type="NCBI Taxonomy" id="3119006"/>
    <lineage>
        <taxon>Bacteria</taxon>
        <taxon>Pseudomonadati</taxon>
        <taxon>Pseudomonadota</taxon>
        <taxon>Gammaproteobacteria</taxon>
        <taxon>Chromatiales</taxon>
        <taxon>Wenzhouxiangellaceae</taxon>
        <taxon>Elongatibacter</taxon>
    </lineage>
</organism>
<dbReference type="Proteomes" id="UP001359886">
    <property type="component" value="Unassembled WGS sequence"/>
</dbReference>
<evidence type="ECO:0000256" key="4">
    <source>
        <dbReference type="ARBA" id="ARBA00022723"/>
    </source>
</evidence>
<dbReference type="GO" id="GO:0006508">
    <property type="term" value="P:proteolysis"/>
    <property type="evidence" value="ECO:0007669"/>
    <property type="project" value="UniProtKB-KW"/>
</dbReference>
<dbReference type="Pfam" id="PF04225">
    <property type="entry name" value="LysM_OapA"/>
    <property type="match status" value="1"/>
</dbReference>
<dbReference type="Pfam" id="PF19425">
    <property type="entry name" value="Csd3_N2"/>
    <property type="match status" value="1"/>
</dbReference>
<sequence>MMENRALAALPWLTQSRLKLIGITMIAVGVLWSVLEPGDPAAPSPGAVMELPLPEHPLGPAEAFQPEADDGNQAAAEASWDTVTVKSGQTLDTIFRQQGFDIGLLHRILDLDDHTRNLANIRPGDTFDFQRTAEGAFEAMRSALGEDRYLLVRLAGDTLDTETRERDITTEVLEAEGEITSSLFLAAKQSGLSDQMIMKLANIFGWDIDFVLDIRAGDRFLLVYEKIYRDGEFLRDGRILAATFLNQGQRYQAVWYENGDIADYYSPDGRPMRKAFLRAPLNFAYISSGFNPRRMHPVLKRVRPHNGIDYYAPRGTPVYAAGDGTVTRSGYSAANGHHVFIKHANSIETKYLHFSSRAVKRGQKVKQGQTIGYVGSTGLATGPHLHYEFVLNGVHRNPRTVPLPKVEPLEGKLLTGFQSQAAPMLNQLARLESASLYAARD</sequence>
<evidence type="ECO:0000256" key="2">
    <source>
        <dbReference type="ARBA" id="ARBA00004196"/>
    </source>
</evidence>
<dbReference type="InterPro" id="IPR045834">
    <property type="entry name" value="Csd3_N2"/>
</dbReference>
<accession>A0AAW9RAN2</accession>
<dbReference type="GO" id="GO:0030313">
    <property type="term" value="C:cell envelope"/>
    <property type="evidence" value="ECO:0007669"/>
    <property type="project" value="UniProtKB-SubCell"/>
</dbReference>
<keyword evidence="5" id="KW-0378">Hydrolase</keyword>